<dbReference type="GO" id="GO:0003677">
    <property type="term" value="F:DNA binding"/>
    <property type="evidence" value="ECO:0007669"/>
    <property type="project" value="UniProtKB-KW"/>
</dbReference>
<dbReference type="AlphaFoldDB" id="A0A840VLN5"/>
<dbReference type="InterPro" id="IPR036390">
    <property type="entry name" value="WH_DNA-bd_sf"/>
</dbReference>
<dbReference type="Gene3D" id="1.10.10.10">
    <property type="entry name" value="Winged helix-like DNA-binding domain superfamily/Winged helix DNA-binding domain"/>
    <property type="match status" value="1"/>
</dbReference>
<dbReference type="GO" id="GO:0003700">
    <property type="term" value="F:DNA-binding transcription factor activity"/>
    <property type="evidence" value="ECO:0007669"/>
    <property type="project" value="TreeGrafter"/>
</dbReference>
<dbReference type="PANTHER" id="PTHR33221">
    <property type="entry name" value="WINGED HELIX-TURN-HELIX TRANSCRIPTIONAL REGULATOR, RRF2 FAMILY"/>
    <property type="match status" value="1"/>
</dbReference>
<dbReference type="PROSITE" id="PS01332">
    <property type="entry name" value="HTH_RRF2_1"/>
    <property type="match status" value="1"/>
</dbReference>
<dbReference type="SUPFAM" id="SSF46785">
    <property type="entry name" value="Winged helix' DNA-binding domain"/>
    <property type="match status" value="1"/>
</dbReference>
<dbReference type="InterPro" id="IPR030489">
    <property type="entry name" value="TR_Rrf2-type_CS"/>
</dbReference>
<dbReference type="RefSeq" id="WP_183266125.1">
    <property type="nucleotide sequence ID" value="NZ_JACHFJ010000004.1"/>
</dbReference>
<dbReference type="NCBIfam" id="TIGR00738">
    <property type="entry name" value="rrf2_super"/>
    <property type="match status" value="1"/>
</dbReference>
<dbReference type="PANTHER" id="PTHR33221:SF4">
    <property type="entry name" value="HTH-TYPE TRANSCRIPTIONAL REPRESSOR NSRR"/>
    <property type="match status" value="1"/>
</dbReference>
<accession>A0A840VLN5</accession>
<keyword evidence="3" id="KW-1185">Reference proteome</keyword>
<dbReference type="GO" id="GO:0005829">
    <property type="term" value="C:cytosol"/>
    <property type="evidence" value="ECO:0007669"/>
    <property type="project" value="TreeGrafter"/>
</dbReference>
<protein>
    <submittedName>
        <fullName evidence="2">Rrf2 family nitric oxide-sensitive transcriptional repressor</fullName>
    </submittedName>
</protein>
<dbReference type="PROSITE" id="PS51197">
    <property type="entry name" value="HTH_RRF2_2"/>
    <property type="match status" value="1"/>
</dbReference>
<organism evidence="2 3">
    <name type="scientific">Acidocella aromatica</name>
    <dbReference type="NCBI Taxonomy" id="1303579"/>
    <lineage>
        <taxon>Bacteria</taxon>
        <taxon>Pseudomonadati</taxon>
        <taxon>Pseudomonadota</taxon>
        <taxon>Alphaproteobacteria</taxon>
        <taxon>Acetobacterales</taxon>
        <taxon>Acidocellaceae</taxon>
        <taxon>Acidocella</taxon>
    </lineage>
</organism>
<reference evidence="2 3" key="1">
    <citation type="submission" date="2020-08" db="EMBL/GenBank/DDBJ databases">
        <title>Genomic Encyclopedia of Type Strains, Phase IV (KMG-IV): sequencing the most valuable type-strain genomes for metagenomic binning, comparative biology and taxonomic classification.</title>
        <authorList>
            <person name="Goeker M."/>
        </authorList>
    </citation>
    <scope>NUCLEOTIDE SEQUENCE [LARGE SCALE GENOMIC DNA]</scope>
    <source>
        <strain evidence="2 3">DSM 27026</strain>
    </source>
</reference>
<dbReference type="InterPro" id="IPR000944">
    <property type="entry name" value="Tscrpt_reg_Rrf2"/>
</dbReference>
<proteinExistence type="predicted"/>
<evidence type="ECO:0000256" key="1">
    <source>
        <dbReference type="ARBA" id="ARBA00023125"/>
    </source>
</evidence>
<dbReference type="Pfam" id="PF02082">
    <property type="entry name" value="Rrf2"/>
    <property type="match status" value="1"/>
</dbReference>
<name>A0A840VLN5_9PROT</name>
<evidence type="ECO:0000313" key="3">
    <source>
        <dbReference type="Proteomes" id="UP000553706"/>
    </source>
</evidence>
<dbReference type="InterPro" id="IPR036388">
    <property type="entry name" value="WH-like_DNA-bd_sf"/>
</dbReference>
<gene>
    <name evidence="2" type="ORF">HNP71_001367</name>
</gene>
<dbReference type="EMBL" id="JACHFJ010000004">
    <property type="protein sequence ID" value="MBB5373109.1"/>
    <property type="molecule type" value="Genomic_DNA"/>
</dbReference>
<comment type="caution">
    <text evidence="2">The sequence shown here is derived from an EMBL/GenBank/DDBJ whole genome shotgun (WGS) entry which is preliminary data.</text>
</comment>
<dbReference type="Proteomes" id="UP000553706">
    <property type="component" value="Unassembled WGS sequence"/>
</dbReference>
<sequence>MRLTRFSDYAIRVLLYLAAHTDRLCSIGEIATAYDISQNHLMKVVSDLAGSGYLQSLRGRTGGIRLARPAGEINIGRLLRHTEGEIDLVGCAECKLNGACGLPDPLDQALEAFFAVLERFSLADVMGRDQLLQRLGVGGHGDAEVIRRHREP</sequence>
<keyword evidence="1" id="KW-0238">DNA-binding</keyword>
<evidence type="ECO:0000313" key="2">
    <source>
        <dbReference type="EMBL" id="MBB5373109.1"/>
    </source>
</evidence>